<dbReference type="Proteomes" id="UP000054735">
    <property type="component" value="Unassembled WGS sequence"/>
</dbReference>
<evidence type="ECO:0000313" key="2">
    <source>
        <dbReference type="EMBL" id="KTC71743.1"/>
    </source>
</evidence>
<name>A0A378IC60_9GAMM</name>
<reference evidence="2 4" key="1">
    <citation type="submission" date="2015-11" db="EMBL/GenBank/DDBJ databases">
        <title>Genomic analysis of 38 Legionella species identifies large and diverse effector repertoires.</title>
        <authorList>
            <person name="Burstein D."/>
            <person name="Amaro F."/>
            <person name="Zusman T."/>
            <person name="Lifshitz Z."/>
            <person name="Cohen O."/>
            <person name="Gilbert J.A."/>
            <person name="Pupko T."/>
            <person name="Shuman H.A."/>
            <person name="Segal G."/>
        </authorList>
    </citation>
    <scope>NUCLEOTIDE SEQUENCE [LARGE SCALE GENOMIC DNA]</scope>
    <source>
        <strain evidence="2 4">CDC#1407-AL-14</strain>
    </source>
</reference>
<proteinExistence type="predicted"/>
<evidence type="ECO:0000256" key="1">
    <source>
        <dbReference type="SAM" id="SignalP"/>
    </source>
</evidence>
<organism evidence="3 5">
    <name type="scientific">Legionella birminghamensis</name>
    <dbReference type="NCBI Taxonomy" id="28083"/>
    <lineage>
        <taxon>Bacteria</taxon>
        <taxon>Pseudomonadati</taxon>
        <taxon>Pseudomonadota</taxon>
        <taxon>Gammaproteobacteria</taxon>
        <taxon>Legionellales</taxon>
        <taxon>Legionellaceae</taxon>
        <taxon>Legionella</taxon>
    </lineage>
</organism>
<accession>A0A378IC60</accession>
<evidence type="ECO:0000313" key="5">
    <source>
        <dbReference type="Proteomes" id="UP000255066"/>
    </source>
</evidence>
<keyword evidence="1" id="KW-0732">Signal</keyword>
<keyword evidence="4" id="KW-1185">Reference proteome</keyword>
<gene>
    <name evidence="2" type="ORF">Lbir_1598</name>
    <name evidence="3" type="ORF">NCTC12437_02205</name>
</gene>
<dbReference type="STRING" id="28083.Lbir_1598"/>
<dbReference type="EMBL" id="LNXT01000019">
    <property type="protein sequence ID" value="KTC71743.1"/>
    <property type="molecule type" value="Genomic_DNA"/>
</dbReference>
<dbReference type="EMBL" id="UGNW01000001">
    <property type="protein sequence ID" value="STX32420.1"/>
    <property type="molecule type" value="Genomic_DNA"/>
</dbReference>
<feature type="chain" id="PRO_5016664087" evidence="1">
    <location>
        <begin position="23"/>
        <end position="215"/>
    </location>
</feature>
<dbReference type="Proteomes" id="UP000255066">
    <property type="component" value="Unassembled WGS sequence"/>
</dbReference>
<dbReference type="OrthoDB" id="5646369at2"/>
<dbReference type="AlphaFoldDB" id="A0A378IC60"/>
<reference evidence="3 5" key="2">
    <citation type="submission" date="2018-06" db="EMBL/GenBank/DDBJ databases">
        <authorList>
            <consortium name="Pathogen Informatics"/>
            <person name="Doyle S."/>
        </authorList>
    </citation>
    <scope>NUCLEOTIDE SEQUENCE [LARGE SCALE GENOMIC DNA]</scope>
    <source>
        <strain evidence="3 5">NCTC12437</strain>
    </source>
</reference>
<evidence type="ECO:0000313" key="3">
    <source>
        <dbReference type="EMBL" id="STX32420.1"/>
    </source>
</evidence>
<evidence type="ECO:0000313" key="4">
    <source>
        <dbReference type="Proteomes" id="UP000054735"/>
    </source>
</evidence>
<sequence length="215" mass="24843">MTKLVNLLSIYLLLCTAPSLHASEVKPEDLIKMNQENAGQCIEYYTYQNELYCSTKILNPGIKIDQEIVKSEQQNLVFDNRIWQAAWGKKDPAITTIEYLPAGEQLDHWQELITTQFFPELQKQATVKQFASVIMENLKKIANPEITIIEETPDQIIFEFKVKEPSDSAQDEIQKIVSTNNGLYVLHYVYRSADMGEERRALWLKNIKDSTIKQN</sequence>
<protein>
    <submittedName>
        <fullName evidence="3">Uncharacterized protein</fullName>
    </submittedName>
</protein>
<feature type="signal peptide" evidence="1">
    <location>
        <begin position="1"/>
        <end position="22"/>
    </location>
</feature>
<dbReference type="RefSeq" id="WP_058523652.1">
    <property type="nucleotide sequence ID" value="NZ_CAAAHV010000008.1"/>
</dbReference>